<dbReference type="GO" id="GO:0030182">
    <property type="term" value="P:neuron differentiation"/>
    <property type="evidence" value="ECO:0007669"/>
    <property type="project" value="TreeGrafter"/>
</dbReference>
<dbReference type="OrthoDB" id="333239at2759"/>
<dbReference type="Gene3D" id="1.10.30.10">
    <property type="entry name" value="High mobility group box domain"/>
    <property type="match status" value="1"/>
</dbReference>
<feature type="compositionally biased region" description="Low complexity" evidence="5">
    <location>
        <begin position="141"/>
        <end position="151"/>
    </location>
</feature>
<dbReference type="RefSeq" id="XP_066927465.1">
    <property type="nucleotide sequence ID" value="XM_067071364.1"/>
</dbReference>
<dbReference type="GO" id="GO:0000978">
    <property type="term" value="F:RNA polymerase II cis-regulatory region sequence-specific DNA binding"/>
    <property type="evidence" value="ECO:0007669"/>
    <property type="project" value="TreeGrafter"/>
</dbReference>
<protein>
    <recommendedName>
        <fullName evidence="6">HMG box domain-containing protein</fullName>
    </recommendedName>
</protein>
<feature type="region of interest" description="Disordered" evidence="5">
    <location>
        <begin position="129"/>
        <end position="151"/>
    </location>
</feature>
<evidence type="ECO:0000313" key="7">
    <source>
        <dbReference type="EnsemblMetazoa" id="CLYHEMP022506.1"/>
    </source>
</evidence>
<keyword evidence="8" id="KW-1185">Reference proteome</keyword>
<evidence type="ECO:0000256" key="2">
    <source>
        <dbReference type="ARBA" id="ARBA00023125"/>
    </source>
</evidence>
<dbReference type="InterPro" id="IPR050140">
    <property type="entry name" value="SRY-related_HMG-box_TF-like"/>
</dbReference>
<evidence type="ECO:0000256" key="3">
    <source>
        <dbReference type="ARBA" id="ARBA00023242"/>
    </source>
</evidence>
<sequence length="383" mass="42604">MEVDVGMDFFLCETLPTPEPQDGDLNMMQHLNPLELSVGDSNSQRPVKRKKSGNVADHVKRPMNAFMVWSQIERKKMAESYPDMHNAEISRRLGKQWKMLTDDDRRPYVIRSEKLREEHMRRHPDYKYRPKKKAKEMEGKQGAAAQTNQQRANNTKNNTNTLLAIEGNSYDSTMIKLGPSTTLAYNALNSKHLLKPIKQANTTNAANVPLQRIESAKLVNIKNGHCVMTTGKPFLTLSRQVGKIGSLSSSEGNFSISPQKNSLLKTTSVASGQKMFRTPLTPPPNVPGSLASPVDLEPNLSFYDDFSELFDAKKGRSNSSSSGEFQTAPTWIKTESCDSVGDLPISPLSDISTMVDFPDIYTTPEVSEMLSGQWLDSSFGLGV</sequence>
<dbReference type="PANTHER" id="PTHR10270">
    <property type="entry name" value="SOX TRANSCRIPTION FACTOR"/>
    <property type="match status" value="1"/>
</dbReference>
<reference evidence="7" key="1">
    <citation type="submission" date="2021-01" db="UniProtKB">
        <authorList>
            <consortium name="EnsemblMetazoa"/>
        </authorList>
    </citation>
    <scope>IDENTIFICATION</scope>
</reference>
<name>A0A7M5XG87_9CNID</name>
<comment type="subcellular location">
    <subcellularLocation>
        <location evidence="1">Nucleus</location>
    </subcellularLocation>
</comment>
<dbReference type="GeneID" id="136814938"/>
<dbReference type="AlphaFoldDB" id="A0A7M5XG87"/>
<evidence type="ECO:0000256" key="1">
    <source>
        <dbReference type="ARBA" id="ARBA00004123"/>
    </source>
</evidence>
<dbReference type="GO" id="GO:0005634">
    <property type="term" value="C:nucleus"/>
    <property type="evidence" value="ECO:0007669"/>
    <property type="project" value="UniProtKB-SubCell"/>
</dbReference>
<dbReference type="Pfam" id="PF00505">
    <property type="entry name" value="HMG_box"/>
    <property type="match status" value="1"/>
</dbReference>
<dbReference type="InterPro" id="IPR009071">
    <property type="entry name" value="HMG_box_dom"/>
</dbReference>
<dbReference type="SUPFAM" id="SSF47095">
    <property type="entry name" value="HMG-box"/>
    <property type="match status" value="1"/>
</dbReference>
<dbReference type="GO" id="GO:0001228">
    <property type="term" value="F:DNA-binding transcription activator activity, RNA polymerase II-specific"/>
    <property type="evidence" value="ECO:0007669"/>
    <property type="project" value="TreeGrafter"/>
</dbReference>
<dbReference type="Proteomes" id="UP000594262">
    <property type="component" value="Unplaced"/>
</dbReference>
<dbReference type="InterPro" id="IPR036910">
    <property type="entry name" value="HMG_box_dom_sf"/>
</dbReference>
<dbReference type="SMART" id="SM00398">
    <property type="entry name" value="HMG"/>
    <property type="match status" value="1"/>
</dbReference>
<accession>A0A7M5XG87</accession>
<keyword evidence="3 4" id="KW-0539">Nucleus</keyword>
<feature type="DNA-binding region" description="HMG box" evidence="4">
    <location>
        <begin position="59"/>
        <end position="127"/>
    </location>
</feature>
<evidence type="ECO:0000256" key="4">
    <source>
        <dbReference type="PROSITE-ProRule" id="PRU00267"/>
    </source>
</evidence>
<dbReference type="EnsemblMetazoa" id="CLYHEMT022506.1">
    <property type="protein sequence ID" value="CLYHEMP022506.1"/>
    <property type="gene ID" value="CLYHEMG022506"/>
</dbReference>
<evidence type="ECO:0000256" key="5">
    <source>
        <dbReference type="SAM" id="MobiDB-lite"/>
    </source>
</evidence>
<feature type="domain" description="HMG box" evidence="6">
    <location>
        <begin position="59"/>
        <end position="127"/>
    </location>
</feature>
<keyword evidence="2 4" id="KW-0238">DNA-binding</keyword>
<organism evidence="7 8">
    <name type="scientific">Clytia hemisphaerica</name>
    <dbReference type="NCBI Taxonomy" id="252671"/>
    <lineage>
        <taxon>Eukaryota</taxon>
        <taxon>Metazoa</taxon>
        <taxon>Cnidaria</taxon>
        <taxon>Hydrozoa</taxon>
        <taxon>Hydroidolina</taxon>
        <taxon>Leptothecata</taxon>
        <taxon>Obeliida</taxon>
        <taxon>Clytiidae</taxon>
        <taxon>Clytia</taxon>
    </lineage>
</organism>
<dbReference type="PANTHER" id="PTHR10270:SF323">
    <property type="entry name" value="TRANSCRIPTION FACTOR SOX-14-RELATED"/>
    <property type="match status" value="1"/>
</dbReference>
<dbReference type="PROSITE" id="PS50118">
    <property type="entry name" value="HMG_BOX_2"/>
    <property type="match status" value="1"/>
</dbReference>
<dbReference type="FunFam" id="1.10.30.10:FF:000002">
    <property type="entry name" value="transcription factor Sox-2"/>
    <property type="match status" value="1"/>
</dbReference>
<evidence type="ECO:0000259" key="6">
    <source>
        <dbReference type="PROSITE" id="PS50118"/>
    </source>
</evidence>
<dbReference type="CDD" id="cd22029">
    <property type="entry name" value="HMG-box_SoxC"/>
    <property type="match status" value="1"/>
</dbReference>
<evidence type="ECO:0000313" key="8">
    <source>
        <dbReference type="Proteomes" id="UP000594262"/>
    </source>
</evidence>
<dbReference type="GO" id="GO:0000122">
    <property type="term" value="P:negative regulation of transcription by RNA polymerase II"/>
    <property type="evidence" value="ECO:0007669"/>
    <property type="project" value="TreeGrafter"/>
</dbReference>
<proteinExistence type="predicted"/>